<feature type="compositionally biased region" description="Polar residues" evidence="1">
    <location>
        <begin position="80"/>
        <end position="97"/>
    </location>
</feature>
<gene>
    <name evidence="2" type="ORF">TSPI_08457</name>
</gene>
<evidence type="ECO:0000256" key="1">
    <source>
        <dbReference type="SAM" id="MobiDB-lite"/>
    </source>
</evidence>
<evidence type="ECO:0000313" key="3">
    <source>
        <dbReference type="Proteomes" id="UP001558632"/>
    </source>
</evidence>
<evidence type="ECO:0000313" key="2">
    <source>
        <dbReference type="EMBL" id="KAL1245768.1"/>
    </source>
</evidence>
<name>A0ABR3KYV3_TRISP</name>
<dbReference type="EMBL" id="JBEUSY010000068">
    <property type="protein sequence ID" value="KAL1245768.1"/>
    <property type="molecule type" value="Genomic_DNA"/>
</dbReference>
<accession>A0ABR3KYV3</accession>
<protein>
    <submittedName>
        <fullName evidence="2">Large ribosomal subunit protein uL14</fullName>
    </submittedName>
</protein>
<organism evidence="2 3">
    <name type="scientific">Trichinella spiralis</name>
    <name type="common">Trichina worm</name>
    <dbReference type="NCBI Taxonomy" id="6334"/>
    <lineage>
        <taxon>Eukaryota</taxon>
        <taxon>Metazoa</taxon>
        <taxon>Ecdysozoa</taxon>
        <taxon>Nematoda</taxon>
        <taxon>Enoplea</taxon>
        <taxon>Dorylaimia</taxon>
        <taxon>Trichinellida</taxon>
        <taxon>Trichinellidae</taxon>
        <taxon>Trichinella</taxon>
    </lineage>
</organism>
<feature type="region of interest" description="Disordered" evidence="1">
    <location>
        <begin position="74"/>
        <end position="97"/>
    </location>
</feature>
<dbReference type="Proteomes" id="UP001558632">
    <property type="component" value="Unassembled WGS sequence"/>
</dbReference>
<proteinExistence type="predicted"/>
<comment type="caution">
    <text evidence="2">The sequence shown here is derived from an EMBL/GenBank/DDBJ whole genome shotgun (WGS) entry which is preliminary data.</text>
</comment>
<keyword evidence="3" id="KW-1185">Reference proteome</keyword>
<sequence length="561" mass="62271">MADGYSALPADEVELLKRGAINKHGKPVDFDDHAGLKNSEAGEEVEINLTKPVAPKRKSRIHMKLEPEIFEIDLGEDGPATTTSTTGNDQPLSSSAVPRSDRKIFNDEIRSVEKKSADSIDFALELFFPQWWKNCYFFFNSIKQANWWQLSASGSAFDVRGCWADVRGSQKSSVRNIVDPASHMFVGDVMPSRLVHNFPTSGFNGFLLFLATFGPVRRHQPCRGGREGEGLDIVFVFFCLCSTDLPPVGEEKMEGWKPRAHIHTIHFHTRSPVRFVTVFALLLLTSVVIDLVLPGRGLTSTPKSSRLASAPRCHRSSLAGKVDGAFAPTDRPTTTTACAPVELHAPRRQRTQRWHPLYNKKSRAGFFIAKSKSPTTTTTVIAAAATPLECGGHVDRKNWGPPEELFFFHSYLFPSYYPSITINNCCRLSSFSSINCTWRILIRRHRCEPVRLCICSPRAASAIFATNATARATTVSCWFYFIVAAAAGSVGLAYSTHGRANLTATSCLLRLPTSQFAQLNAAAAVDISRSKQADDNLEEKHTGILIAAFRRFWFGRRRLEI</sequence>
<reference evidence="2 3" key="1">
    <citation type="submission" date="2024-07" db="EMBL/GenBank/DDBJ databases">
        <title>Enhanced genomic and transcriptomic resources for Trichinella pseudospiralis and T. spiralis underpin the discovery of pronounced molecular differences between stages and species.</title>
        <authorList>
            <person name="Pasi K.K."/>
            <person name="La Rosa G."/>
            <person name="Gomez-Morales M.A."/>
            <person name="Tosini F."/>
            <person name="Sumanam S."/>
            <person name="Young N.D."/>
            <person name="Chang B.C."/>
            <person name="Robin G.B."/>
        </authorList>
    </citation>
    <scope>NUCLEOTIDE SEQUENCE [LARGE SCALE GENOMIC DNA]</scope>
    <source>
        <strain evidence="2">ISS534</strain>
    </source>
</reference>